<evidence type="ECO:0000256" key="6">
    <source>
        <dbReference type="ARBA" id="ARBA00022801"/>
    </source>
</evidence>
<dbReference type="Pfam" id="PF01694">
    <property type="entry name" value="Rhomboid"/>
    <property type="match status" value="1"/>
</dbReference>
<feature type="transmembrane region" description="Helical" evidence="10">
    <location>
        <begin position="261"/>
        <end position="280"/>
    </location>
</feature>
<evidence type="ECO:0000256" key="9">
    <source>
        <dbReference type="ARBA" id="ARBA00023136"/>
    </source>
</evidence>
<comment type="subcellular location">
    <subcellularLocation>
        <location evidence="2 10">Membrane</location>
        <topology evidence="2 10">Multi-pass membrane protein</topology>
    </subcellularLocation>
</comment>
<evidence type="ECO:0000313" key="13">
    <source>
        <dbReference type="Proteomes" id="UP000186804"/>
    </source>
</evidence>
<sequence length="469" mass="52465">MMRNEPGTIPERSAVDDYSPAMSVGEESSIRTLSHQEKAGTKFMIASEEKLIELAEFEGNETQIITGNSNIPRSPSAMSSRRQDTSIFEEVFCGCVERSRWRKVRPCYLITTLIASSLVFVFLQEVVYSKLTTGHATVSLSDNSLLGPPAQVIFNMGALDTNLIRQGQISRLFWSFWLHTGLLHLTINVLSQIALGVILETRWVVWRYIILYYIGGLVGNLASAVLDPCSISAGSSACFFALLAGVIVMLLENWKHTSWQFFYVISICLATLLGISLSFMSNTDNWAHIGGFTAGFLWSLASIEAIPHSNIWRDNRRNYHGNYHSHQRNTRHNITQSDVETGGNSQILPANASSIHTRNDDHYSFSTSISNHSKWSKSLLYRRFVPIKCECGGAIQTIRVVAFLTLILIVTFGFLFLLYEPIYSRFNIALGHLSFFGIQACSCCMAPEGQYWCSGASSWIKKCNQTSLI</sequence>
<dbReference type="Proteomes" id="UP000186804">
    <property type="component" value="Unassembled WGS sequence"/>
</dbReference>
<evidence type="ECO:0000256" key="8">
    <source>
        <dbReference type="ARBA" id="ARBA00022989"/>
    </source>
</evidence>
<dbReference type="GeneID" id="92366161"/>
<keyword evidence="5 10" id="KW-0812">Transmembrane</keyword>
<evidence type="ECO:0000259" key="11">
    <source>
        <dbReference type="Pfam" id="PF01694"/>
    </source>
</evidence>
<comment type="caution">
    <text evidence="12">The sequence shown here is derived from an EMBL/GenBank/DDBJ whole genome shotgun (WGS) entry which is preliminary data.</text>
</comment>
<comment type="similarity">
    <text evidence="3 10">Belongs to the peptidase S54 family.</text>
</comment>
<evidence type="ECO:0000256" key="4">
    <source>
        <dbReference type="ARBA" id="ARBA00022670"/>
    </source>
</evidence>
<comment type="catalytic activity">
    <reaction evidence="1 10">
        <text>Cleaves type-1 transmembrane domains using a catalytic dyad composed of serine and histidine that are contributed by different transmembrane domains.</text>
        <dbReference type="EC" id="3.4.21.105"/>
    </reaction>
</comment>
<dbReference type="GO" id="GO:0016020">
    <property type="term" value="C:membrane"/>
    <property type="evidence" value="ECO:0007669"/>
    <property type="project" value="UniProtKB-SubCell"/>
</dbReference>
<keyword evidence="4 10" id="KW-0645">Protease</keyword>
<evidence type="ECO:0000256" key="5">
    <source>
        <dbReference type="ARBA" id="ARBA00022692"/>
    </source>
</evidence>
<feature type="transmembrane region" description="Helical" evidence="10">
    <location>
        <begin position="176"/>
        <end position="198"/>
    </location>
</feature>
<dbReference type="PANTHER" id="PTHR22936">
    <property type="entry name" value="RHOMBOID-RELATED"/>
    <property type="match status" value="1"/>
</dbReference>
<organism evidence="12 13">
    <name type="scientific">Cryptosporidium andersoni</name>
    <dbReference type="NCBI Taxonomy" id="117008"/>
    <lineage>
        <taxon>Eukaryota</taxon>
        <taxon>Sar</taxon>
        <taxon>Alveolata</taxon>
        <taxon>Apicomplexa</taxon>
        <taxon>Conoidasida</taxon>
        <taxon>Coccidia</taxon>
        <taxon>Eucoccidiorida</taxon>
        <taxon>Eimeriorina</taxon>
        <taxon>Cryptosporidiidae</taxon>
        <taxon>Cryptosporidium</taxon>
    </lineage>
</organism>
<proteinExistence type="inferred from homology"/>
<dbReference type="SUPFAM" id="SSF144091">
    <property type="entry name" value="Rhomboid-like"/>
    <property type="match status" value="1"/>
</dbReference>
<feature type="transmembrane region" description="Helical" evidence="10">
    <location>
        <begin position="400"/>
        <end position="419"/>
    </location>
</feature>
<keyword evidence="13" id="KW-1185">Reference proteome</keyword>
<protein>
    <recommendedName>
        <fullName evidence="10">Rhomboid-like protease</fullName>
        <ecNumber evidence="10">3.4.21.105</ecNumber>
    </recommendedName>
</protein>
<dbReference type="AlphaFoldDB" id="A0A1J4MV26"/>
<evidence type="ECO:0000256" key="7">
    <source>
        <dbReference type="ARBA" id="ARBA00022825"/>
    </source>
</evidence>
<dbReference type="InterPro" id="IPR002610">
    <property type="entry name" value="Peptidase_S54_rhomboid-like"/>
</dbReference>
<dbReference type="OrthoDB" id="418595at2759"/>
<feature type="domain" description="Peptidase S54 rhomboid" evidence="11">
    <location>
        <begin position="167"/>
        <end position="300"/>
    </location>
</feature>
<dbReference type="InterPro" id="IPR022764">
    <property type="entry name" value="Peptidase_S54_rhomboid_dom"/>
</dbReference>
<dbReference type="EMBL" id="LRBS01000043">
    <property type="protein sequence ID" value="OII77267.1"/>
    <property type="molecule type" value="Genomic_DNA"/>
</dbReference>
<dbReference type="GO" id="GO:0006508">
    <property type="term" value="P:proteolysis"/>
    <property type="evidence" value="ECO:0007669"/>
    <property type="project" value="UniProtKB-KW"/>
</dbReference>
<keyword evidence="7 10" id="KW-0720">Serine protease</keyword>
<gene>
    <name evidence="12" type="ORF">cand_019770</name>
</gene>
<dbReference type="Gene3D" id="1.20.1540.10">
    <property type="entry name" value="Rhomboid-like"/>
    <property type="match status" value="1"/>
</dbReference>
<keyword evidence="9 10" id="KW-0472">Membrane</keyword>
<comment type="function">
    <text evidence="10">Serine protease involved in intramembrane proteolysis.</text>
</comment>
<dbReference type="VEuPathDB" id="CryptoDB:cand_019770"/>
<feature type="transmembrane region" description="Helical" evidence="10">
    <location>
        <begin position="231"/>
        <end position="254"/>
    </location>
</feature>
<evidence type="ECO:0000256" key="10">
    <source>
        <dbReference type="RuleBase" id="RU362115"/>
    </source>
</evidence>
<dbReference type="EC" id="3.4.21.105" evidence="10"/>
<name>A0A1J4MV26_9CRYT</name>
<accession>A0A1J4MV26</accession>
<keyword evidence="6 10" id="KW-0378">Hydrolase</keyword>
<dbReference type="GO" id="GO:0004252">
    <property type="term" value="F:serine-type endopeptidase activity"/>
    <property type="evidence" value="ECO:0007669"/>
    <property type="project" value="InterPro"/>
</dbReference>
<feature type="transmembrane region" description="Helical" evidence="10">
    <location>
        <begin position="286"/>
        <end position="307"/>
    </location>
</feature>
<reference evidence="12 13" key="1">
    <citation type="submission" date="2016-10" db="EMBL/GenBank/DDBJ databases">
        <title>Reductive evolution of mitochondrial metabolism and differential evolution of invasion-related proteins in Cryptosporidium.</title>
        <authorList>
            <person name="Liu S."/>
            <person name="Roellig D.M."/>
            <person name="Guo Y."/>
            <person name="Li N."/>
            <person name="Frace M.A."/>
            <person name="Tang K."/>
            <person name="Zhang L."/>
            <person name="Feng Y."/>
            <person name="Xiao L."/>
        </authorList>
    </citation>
    <scope>NUCLEOTIDE SEQUENCE [LARGE SCALE GENOMIC DNA]</scope>
    <source>
        <strain evidence="12">30847</strain>
    </source>
</reference>
<dbReference type="PANTHER" id="PTHR22936:SF69">
    <property type="entry name" value="RHOMBOID-LIKE PROTEIN"/>
    <property type="match status" value="1"/>
</dbReference>
<dbReference type="InterPro" id="IPR035952">
    <property type="entry name" value="Rhomboid-like_sf"/>
</dbReference>
<evidence type="ECO:0000256" key="2">
    <source>
        <dbReference type="ARBA" id="ARBA00004141"/>
    </source>
</evidence>
<feature type="transmembrane region" description="Helical" evidence="10">
    <location>
        <begin position="205"/>
        <end position="225"/>
    </location>
</feature>
<evidence type="ECO:0000256" key="1">
    <source>
        <dbReference type="ARBA" id="ARBA00000156"/>
    </source>
</evidence>
<feature type="transmembrane region" description="Helical" evidence="10">
    <location>
        <begin position="107"/>
        <end position="123"/>
    </location>
</feature>
<keyword evidence="8 10" id="KW-1133">Transmembrane helix</keyword>
<evidence type="ECO:0000256" key="3">
    <source>
        <dbReference type="ARBA" id="ARBA00009045"/>
    </source>
</evidence>
<evidence type="ECO:0000313" key="12">
    <source>
        <dbReference type="EMBL" id="OII77267.1"/>
    </source>
</evidence>
<dbReference type="RefSeq" id="XP_067069113.1">
    <property type="nucleotide sequence ID" value="XM_067212207.1"/>
</dbReference>